<gene>
    <name evidence="6" type="primary">FAB1B</name>
    <name evidence="6" type="ORF">Hypma_015001</name>
</gene>
<dbReference type="GO" id="GO:0016301">
    <property type="term" value="F:kinase activity"/>
    <property type="evidence" value="ECO:0007669"/>
    <property type="project" value="UniProtKB-KW"/>
</dbReference>
<sequence>MSALTTSRPHVVALDIPVVDVGDDVLCTVDSSGEHSAAVPTAVPAHRRVASPDSCYSPLPSLTHSSPSSSASSLHSVPERTNEHLAILLPEHLWKPDSAATRCDNLYCGTKFSMRKRRHHCRKCGDIFCAACTSHTTPLLDTSNLKFLYPPRNVPLSTFASPASPIISSRVCDDCWDQVHGNPSSPRTPDLIRPSASRMLSSPMSMFKSPLSSSPAASGNSSLSSSIEAISSMSNHPLAASDTAALLATAAPRARKTCSLRTAPSNSSLNSARRMAVRTAHLTLPPELEHRSYGELDAYPLKRSSLLCKASGGGRWEPKQDPVFAGYRPPVPGGKALYELEIERHDRAERARKENPIVKDGEFQYRFPRECEPEPIDIARGSFTMSTF</sequence>
<dbReference type="InterPro" id="IPR000306">
    <property type="entry name" value="Znf_FYVE"/>
</dbReference>
<comment type="caution">
    <text evidence="6">The sequence shown here is derived from an EMBL/GenBank/DDBJ whole genome shotgun (WGS) entry which is preliminary data.</text>
</comment>
<dbReference type="SUPFAM" id="SSF57903">
    <property type="entry name" value="FYVE/PHD zinc finger"/>
    <property type="match status" value="1"/>
</dbReference>
<dbReference type="EMBL" id="LUEZ02000010">
    <property type="protein sequence ID" value="RDB29151.1"/>
    <property type="molecule type" value="Genomic_DNA"/>
</dbReference>
<name>A0A369K3E9_HYPMA</name>
<evidence type="ECO:0000313" key="7">
    <source>
        <dbReference type="Proteomes" id="UP000076154"/>
    </source>
</evidence>
<dbReference type="Pfam" id="PF01363">
    <property type="entry name" value="FYVE"/>
    <property type="match status" value="1"/>
</dbReference>
<organism evidence="6 7">
    <name type="scientific">Hypsizygus marmoreus</name>
    <name type="common">White beech mushroom</name>
    <name type="synonym">Agaricus marmoreus</name>
    <dbReference type="NCBI Taxonomy" id="39966"/>
    <lineage>
        <taxon>Eukaryota</taxon>
        <taxon>Fungi</taxon>
        <taxon>Dikarya</taxon>
        <taxon>Basidiomycota</taxon>
        <taxon>Agaricomycotina</taxon>
        <taxon>Agaricomycetes</taxon>
        <taxon>Agaricomycetidae</taxon>
        <taxon>Agaricales</taxon>
        <taxon>Tricholomatineae</taxon>
        <taxon>Lyophyllaceae</taxon>
        <taxon>Hypsizygus</taxon>
    </lineage>
</organism>
<keyword evidence="2 4" id="KW-0863">Zinc-finger</keyword>
<dbReference type="OrthoDB" id="660555at2759"/>
<accession>A0A369K3E9</accession>
<dbReference type="Gene3D" id="3.30.40.10">
    <property type="entry name" value="Zinc/RING finger domain, C3HC4 (zinc finger)"/>
    <property type="match status" value="1"/>
</dbReference>
<evidence type="ECO:0000259" key="5">
    <source>
        <dbReference type="PROSITE" id="PS50178"/>
    </source>
</evidence>
<dbReference type="CDD" id="cd15760">
    <property type="entry name" value="FYVE_scVPS27p_like"/>
    <property type="match status" value="1"/>
</dbReference>
<dbReference type="PANTHER" id="PTHR23164">
    <property type="entry name" value="EARLY ENDOSOME ANTIGEN 1"/>
    <property type="match status" value="1"/>
</dbReference>
<dbReference type="AlphaFoldDB" id="A0A369K3E9"/>
<keyword evidence="3" id="KW-0862">Zinc</keyword>
<dbReference type="STRING" id="39966.A0A369K3E9"/>
<dbReference type="PROSITE" id="PS50178">
    <property type="entry name" value="ZF_FYVE"/>
    <property type="match status" value="1"/>
</dbReference>
<dbReference type="InterPro" id="IPR013083">
    <property type="entry name" value="Znf_RING/FYVE/PHD"/>
</dbReference>
<dbReference type="InterPro" id="IPR017455">
    <property type="entry name" value="Znf_FYVE-rel"/>
</dbReference>
<dbReference type="InterPro" id="IPR011011">
    <property type="entry name" value="Znf_FYVE_PHD"/>
</dbReference>
<dbReference type="Proteomes" id="UP000076154">
    <property type="component" value="Unassembled WGS sequence"/>
</dbReference>
<dbReference type="InParanoid" id="A0A369K3E9"/>
<feature type="domain" description="FYVE-type" evidence="5">
    <location>
        <begin position="108"/>
        <end position="180"/>
    </location>
</feature>
<reference evidence="6" key="1">
    <citation type="submission" date="2018-04" db="EMBL/GenBank/DDBJ databases">
        <title>Whole genome sequencing of Hypsizygus marmoreus.</title>
        <authorList>
            <person name="Choi I.-G."/>
            <person name="Min B."/>
            <person name="Kim J.-G."/>
            <person name="Kim S."/>
            <person name="Oh Y.-L."/>
            <person name="Kong W.-S."/>
            <person name="Park H."/>
            <person name="Jeong J."/>
            <person name="Song E.-S."/>
        </authorList>
    </citation>
    <scope>NUCLEOTIDE SEQUENCE [LARGE SCALE GENOMIC DNA]</scope>
    <source>
        <strain evidence="6">51987-8</strain>
    </source>
</reference>
<keyword evidence="7" id="KW-1185">Reference proteome</keyword>
<evidence type="ECO:0000256" key="3">
    <source>
        <dbReference type="ARBA" id="ARBA00022833"/>
    </source>
</evidence>
<protein>
    <submittedName>
        <fullName evidence="6">1-phosphatidylinositol-3-phosphate 5-kinase FAB1B</fullName>
    </submittedName>
</protein>
<proteinExistence type="predicted"/>
<evidence type="ECO:0000256" key="2">
    <source>
        <dbReference type="ARBA" id="ARBA00022771"/>
    </source>
</evidence>
<dbReference type="GO" id="GO:0008270">
    <property type="term" value="F:zinc ion binding"/>
    <property type="evidence" value="ECO:0007669"/>
    <property type="project" value="UniProtKB-KW"/>
</dbReference>
<dbReference type="SMART" id="SM00064">
    <property type="entry name" value="FYVE"/>
    <property type="match status" value="1"/>
</dbReference>
<keyword evidence="1" id="KW-0479">Metal-binding</keyword>
<evidence type="ECO:0000313" key="6">
    <source>
        <dbReference type="EMBL" id="RDB29151.1"/>
    </source>
</evidence>
<evidence type="ECO:0000256" key="1">
    <source>
        <dbReference type="ARBA" id="ARBA00022723"/>
    </source>
</evidence>
<evidence type="ECO:0000256" key="4">
    <source>
        <dbReference type="PROSITE-ProRule" id="PRU00091"/>
    </source>
</evidence>